<dbReference type="OrthoDB" id="506431at2759"/>
<accession>A0A1E4SUG9</accession>
<dbReference type="Gene3D" id="3.10.129.10">
    <property type="entry name" value="Hotdog Thioesterase"/>
    <property type="match status" value="1"/>
</dbReference>
<dbReference type="SUPFAM" id="SSF54637">
    <property type="entry name" value="Thioesterase/thiol ester dehydrase-isomerase"/>
    <property type="match status" value="1"/>
</dbReference>
<dbReference type="Pfam" id="PF03061">
    <property type="entry name" value="4HBT"/>
    <property type="match status" value="1"/>
</dbReference>
<dbReference type="PANTHER" id="PTHR47260">
    <property type="entry name" value="UPF0644 PROTEIN PB2B4.06"/>
    <property type="match status" value="1"/>
</dbReference>
<sequence>MNAIARATKFTALSTISFGVGLSLFGRPWPETTPSQISTTTKQSLSILKSIQSNELYQKLSQPDSKYKMLLGSQLIPEAHRINHVGQGILNSPKHIAIDPIIFMNNEEGKFYFFSHLGPQLVGNDDKVHNGVIATLLDESLCFCGFSKLPSKRGVTAKLNIEFKEKSPPNSNLMLFAEVVQNKGRKCVIKGYVETIPVDKSDRAIRVADATCILVEPKWFKYLNWVPLF</sequence>
<evidence type="ECO:0000313" key="2">
    <source>
        <dbReference type="EMBL" id="ODV83156.1"/>
    </source>
</evidence>
<dbReference type="PANTHER" id="PTHR47260:SF4">
    <property type="entry name" value="MIOREX COMPLEX COMPONENT 3"/>
    <property type="match status" value="1"/>
</dbReference>
<proteinExistence type="predicted"/>
<protein>
    <recommendedName>
        <fullName evidence="1">Thioesterase domain-containing protein</fullName>
    </recommendedName>
</protein>
<dbReference type="InterPro" id="IPR029069">
    <property type="entry name" value="HotDog_dom_sf"/>
</dbReference>
<dbReference type="AlphaFoldDB" id="A0A1E4SUG9"/>
<reference evidence="3" key="1">
    <citation type="submission" date="2016-04" db="EMBL/GenBank/DDBJ databases">
        <title>Comparative genomics of biotechnologically important yeasts.</title>
        <authorList>
            <consortium name="DOE Joint Genome Institute"/>
            <person name="Riley R."/>
            <person name="Haridas S."/>
            <person name="Wolfe K.H."/>
            <person name="Lopes M.R."/>
            <person name="Hittinger C.T."/>
            <person name="Goker M."/>
            <person name="Salamov A."/>
            <person name="Wisecaver J."/>
            <person name="Long T.M."/>
            <person name="Aerts A.L."/>
            <person name="Barry K."/>
            <person name="Choi C."/>
            <person name="Clum A."/>
            <person name="Coughlan A.Y."/>
            <person name="Deshpande S."/>
            <person name="Douglass A.P."/>
            <person name="Hanson S.J."/>
            <person name="Klenk H.-P."/>
            <person name="Labutti K."/>
            <person name="Lapidus A."/>
            <person name="Lindquist E."/>
            <person name="Lipzen A."/>
            <person name="Meier-Kolthoff J.P."/>
            <person name="Ohm R.A."/>
            <person name="Otillar R.P."/>
            <person name="Pangilinan J."/>
            <person name="Peng Y."/>
            <person name="Rokas A."/>
            <person name="Rosa C.A."/>
            <person name="Scheuner C."/>
            <person name="Sibirny A.A."/>
            <person name="Slot J.C."/>
            <person name="Stielow J.B."/>
            <person name="Sun H."/>
            <person name="Kurtzman C.P."/>
            <person name="Blackwell M."/>
            <person name="Grigoriev I.V."/>
            <person name="Jeffries T.W."/>
        </authorList>
    </citation>
    <scope>NUCLEOTIDE SEQUENCE [LARGE SCALE GENOMIC DNA]</scope>
    <source>
        <strain evidence="3">NRRL YB-2248</strain>
    </source>
</reference>
<feature type="domain" description="Thioesterase" evidence="1">
    <location>
        <begin position="128"/>
        <end position="189"/>
    </location>
</feature>
<dbReference type="Proteomes" id="UP000094801">
    <property type="component" value="Unassembled WGS sequence"/>
</dbReference>
<organism evidence="2 3">
    <name type="scientific">[Candida] arabinofermentans NRRL YB-2248</name>
    <dbReference type="NCBI Taxonomy" id="983967"/>
    <lineage>
        <taxon>Eukaryota</taxon>
        <taxon>Fungi</taxon>
        <taxon>Dikarya</taxon>
        <taxon>Ascomycota</taxon>
        <taxon>Saccharomycotina</taxon>
        <taxon>Pichiomycetes</taxon>
        <taxon>Pichiales</taxon>
        <taxon>Pichiaceae</taxon>
        <taxon>Ogataea</taxon>
        <taxon>Ogataea/Candida clade</taxon>
    </lineage>
</organism>
<dbReference type="EMBL" id="KV453867">
    <property type="protein sequence ID" value="ODV83156.1"/>
    <property type="molecule type" value="Genomic_DNA"/>
</dbReference>
<keyword evidence="3" id="KW-1185">Reference proteome</keyword>
<dbReference type="InterPro" id="IPR006683">
    <property type="entry name" value="Thioestr_dom"/>
</dbReference>
<name>A0A1E4SUG9_9ASCO</name>
<evidence type="ECO:0000313" key="3">
    <source>
        <dbReference type="Proteomes" id="UP000094801"/>
    </source>
</evidence>
<evidence type="ECO:0000259" key="1">
    <source>
        <dbReference type="Pfam" id="PF03061"/>
    </source>
</evidence>
<gene>
    <name evidence="2" type="ORF">CANARDRAFT_177942</name>
</gene>
<dbReference type="InterPro" id="IPR052061">
    <property type="entry name" value="PTE-AB_protein"/>
</dbReference>
<dbReference type="STRING" id="983967.A0A1E4SUG9"/>